<gene>
    <name evidence="1" type="ORF">FMOSSE_LOCUS9328</name>
</gene>
<evidence type="ECO:0000313" key="2">
    <source>
        <dbReference type="Proteomes" id="UP000789375"/>
    </source>
</evidence>
<evidence type="ECO:0000313" key="1">
    <source>
        <dbReference type="EMBL" id="CAG8608445.1"/>
    </source>
</evidence>
<comment type="caution">
    <text evidence="1">The sequence shown here is derived from an EMBL/GenBank/DDBJ whole genome shotgun (WGS) entry which is preliminary data.</text>
</comment>
<organism evidence="1 2">
    <name type="scientific">Funneliformis mosseae</name>
    <name type="common">Endomycorrhizal fungus</name>
    <name type="synonym">Glomus mosseae</name>
    <dbReference type="NCBI Taxonomy" id="27381"/>
    <lineage>
        <taxon>Eukaryota</taxon>
        <taxon>Fungi</taxon>
        <taxon>Fungi incertae sedis</taxon>
        <taxon>Mucoromycota</taxon>
        <taxon>Glomeromycotina</taxon>
        <taxon>Glomeromycetes</taxon>
        <taxon>Glomerales</taxon>
        <taxon>Glomeraceae</taxon>
        <taxon>Funneliformis</taxon>
    </lineage>
</organism>
<accession>A0A9N9GIH1</accession>
<dbReference type="Proteomes" id="UP000789375">
    <property type="component" value="Unassembled WGS sequence"/>
</dbReference>
<sequence length="165" mass="19399">MYESNYRNVPLNFGNSDLVINGDAGTCKKAYYKSEILDTNNIESFYNANTIPKQNDLSPRHGKHTHDTIFKYSNYYYWANTSETFIFSFGDGNDWKNFKISRVVDESNAIYESNYRNIPLNFGNSDLVIKDDTGYCNQTYYESQILDSNDFIIEEMEIFRFYQTE</sequence>
<protein>
    <submittedName>
        <fullName evidence="1">16088_t:CDS:1</fullName>
    </submittedName>
</protein>
<proteinExistence type="predicted"/>
<dbReference type="EMBL" id="CAJVPP010002692">
    <property type="protein sequence ID" value="CAG8608445.1"/>
    <property type="molecule type" value="Genomic_DNA"/>
</dbReference>
<dbReference type="AlphaFoldDB" id="A0A9N9GIH1"/>
<keyword evidence="2" id="KW-1185">Reference proteome</keyword>
<reference evidence="1" key="1">
    <citation type="submission" date="2021-06" db="EMBL/GenBank/DDBJ databases">
        <authorList>
            <person name="Kallberg Y."/>
            <person name="Tangrot J."/>
            <person name="Rosling A."/>
        </authorList>
    </citation>
    <scope>NUCLEOTIDE SEQUENCE</scope>
    <source>
        <strain evidence="1">87-6 pot B 2015</strain>
    </source>
</reference>
<name>A0A9N9GIH1_FUNMO</name>